<feature type="transmembrane region" description="Helical" evidence="1">
    <location>
        <begin position="183"/>
        <end position="205"/>
    </location>
</feature>
<comment type="caution">
    <text evidence="2">The sequence shown here is derived from an EMBL/GenBank/DDBJ whole genome shotgun (WGS) entry which is preliminary data.</text>
</comment>
<dbReference type="GO" id="GO:0008233">
    <property type="term" value="F:peptidase activity"/>
    <property type="evidence" value="ECO:0007669"/>
    <property type="project" value="InterPro"/>
</dbReference>
<name>K1XHU5_9BACT</name>
<keyword evidence="1" id="KW-1133">Transmembrane helix</keyword>
<dbReference type="EMBL" id="AMFJ01034214">
    <property type="protein sequence ID" value="EKD29915.1"/>
    <property type="molecule type" value="Genomic_DNA"/>
</dbReference>
<protein>
    <submittedName>
        <fullName evidence="2">Uncharacterized protein</fullName>
    </submittedName>
</protein>
<feature type="transmembrane region" description="Helical" evidence="1">
    <location>
        <begin position="67"/>
        <end position="89"/>
    </location>
</feature>
<feature type="transmembrane region" description="Helical" evidence="1">
    <location>
        <begin position="95"/>
        <end position="117"/>
    </location>
</feature>
<keyword evidence="1" id="KW-0472">Membrane</keyword>
<sequence>MGDIFSNLSLTSWNIFPLLVHGENLFQLSLSAILTLLGIASVIGIFSFGFFFVNIGKTAGIYIKNTLILLFFVFFFALFHAVVFPLGLWNNPLSSGWVTIGGVVFGTLKLVLFYYLVIGIIEEASKHFSVLGSSLPSIDTIKKWVLFSVFIALGFGFIENILYLKNISVTSGLWSTDVFTTWIFRSIFSLLVHIICSIIVGLHFSRGYLLLQAGGRFLPYIKTLLYGFLLSIVVHAVFDISLTVGFTGIIFIYFFFGYLGITKVFYNN</sequence>
<dbReference type="PANTHER" id="PTHR36844">
    <property type="entry name" value="PROTEASE PRSW"/>
    <property type="match status" value="1"/>
</dbReference>
<dbReference type="Pfam" id="PF13367">
    <property type="entry name" value="PrsW-protease"/>
    <property type="match status" value="1"/>
</dbReference>
<dbReference type="InterPro" id="IPR026898">
    <property type="entry name" value="PrsW"/>
</dbReference>
<organism evidence="2">
    <name type="scientific">uncultured bacterium</name>
    <name type="common">gcode 4</name>
    <dbReference type="NCBI Taxonomy" id="1234023"/>
    <lineage>
        <taxon>Bacteria</taxon>
        <taxon>environmental samples</taxon>
    </lineage>
</organism>
<dbReference type="PANTHER" id="PTHR36844:SF1">
    <property type="entry name" value="PROTEASE PRSW"/>
    <property type="match status" value="1"/>
</dbReference>
<dbReference type="AlphaFoldDB" id="K1XHU5"/>
<proteinExistence type="predicted"/>
<keyword evidence="1" id="KW-0812">Transmembrane</keyword>
<feature type="transmembrane region" description="Helical" evidence="1">
    <location>
        <begin position="244"/>
        <end position="266"/>
    </location>
</feature>
<accession>K1XHU5</accession>
<feature type="transmembrane region" description="Helical" evidence="1">
    <location>
        <begin position="28"/>
        <end position="55"/>
    </location>
</feature>
<evidence type="ECO:0000256" key="1">
    <source>
        <dbReference type="SAM" id="Phobius"/>
    </source>
</evidence>
<gene>
    <name evidence="2" type="ORF">ACD_78C00214G0001</name>
</gene>
<feature type="transmembrane region" description="Helical" evidence="1">
    <location>
        <begin position="217"/>
        <end position="238"/>
    </location>
</feature>
<reference evidence="2" key="1">
    <citation type="journal article" date="2012" name="Science">
        <title>Fermentation, hydrogen, and sulfur metabolism in multiple uncultivated bacterial phyla.</title>
        <authorList>
            <person name="Wrighton K.C."/>
            <person name="Thomas B.C."/>
            <person name="Sharon I."/>
            <person name="Miller C.S."/>
            <person name="Castelle C.J."/>
            <person name="VerBerkmoes N.C."/>
            <person name="Wilkins M.J."/>
            <person name="Hettich R.L."/>
            <person name="Lipton M.S."/>
            <person name="Williams K.H."/>
            <person name="Long P.E."/>
            <person name="Banfield J.F."/>
        </authorList>
    </citation>
    <scope>NUCLEOTIDE SEQUENCE [LARGE SCALE GENOMIC DNA]</scope>
</reference>
<feature type="transmembrane region" description="Helical" evidence="1">
    <location>
        <begin position="144"/>
        <end position="163"/>
    </location>
</feature>
<evidence type="ECO:0000313" key="2">
    <source>
        <dbReference type="EMBL" id="EKD29915.1"/>
    </source>
</evidence>